<organism evidence="1 2">
    <name type="scientific">Ancylostoma ceylanicum</name>
    <dbReference type="NCBI Taxonomy" id="53326"/>
    <lineage>
        <taxon>Eukaryota</taxon>
        <taxon>Metazoa</taxon>
        <taxon>Ecdysozoa</taxon>
        <taxon>Nematoda</taxon>
        <taxon>Chromadorea</taxon>
        <taxon>Rhabditida</taxon>
        <taxon>Rhabditina</taxon>
        <taxon>Rhabditomorpha</taxon>
        <taxon>Strongyloidea</taxon>
        <taxon>Ancylostomatidae</taxon>
        <taxon>Ancylostomatinae</taxon>
        <taxon>Ancylostoma</taxon>
    </lineage>
</organism>
<sequence length="92" mass="10109">MKMGIEHISININVGTTQLANVTKFTYLWSTVSYVGDANIDIRRAAAVFRRLQPLGTTTSISNNIKLRSYLSVVVPTAIYASETRKMSASAI</sequence>
<keyword evidence="2" id="KW-1185">Reference proteome</keyword>
<evidence type="ECO:0000313" key="1">
    <source>
        <dbReference type="EMBL" id="EYB92932.1"/>
    </source>
</evidence>
<gene>
    <name evidence="1" type="primary">Acey_s0188.g1144</name>
    <name evidence="1" type="ORF">Y032_0188g1144</name>
</gene>
<dbReference type="OrthoDB" id="10059070at2759"/>
<evidence type="ECO:0000313" key="2">
    <source>
        <dbReference type="Proteomes" id="UP000024635"/>
    </source>
</evidence>
<reference evidence="2" key="1">
    <citation type="journal article" date="2015" name="Nat. Genet.">
        <title>The genome and transcriptome of the zoonotic hookworm Ancylostoma ceylanicum identify infection-specific gene families.</title>
        <authorList>
            <person name="Schwarz E.M."/>
            <person name="Hu Y."/>
            <person name="Antoshechkin I."/>
            <person name="Miller M.M."/>
            <person name="Sternberg P.W."/>
            <person name="Aroian R.V."/>
        </authorList>
    </citation>
    <scope>NUCLEOTIDE SEQUENCE</scope>
    <source>
        <strain evidence="2">HY135</strain>
    </source>
</reference>
<dbReference type="Proteomes" id="UP000024635">
    <property type="component" value="Unassembled WGS sequence"/>
</dbReference>
<dbReference type="AlphaFoldDB" id="A0A016SRD5"/>
<protein>
    <submittedName>
        <fullName evidence="1">Uncharacterized protein</fullName>
    </submittedName>
</protein>
<dbReference type="EMBL" id="JARK01001524">
    <property type="protein sequence ID" value="EYB92932.1"/>
    <property type="molecule type" value="Genomic_DNA"/>
</dbReference>
<proteinExistence type="predicted"/>
<name>A0A016SRD5_9BILA</name>
<comment type="caution">
    <text evidence="1">The sequence shown here is derived from an EMBL/GenBank/DDBJ whole genome shotgun (WGS) entry which is preliminary data.</text>
</comment>
<accession>A0A016SRD5</accession>